<dbReference type="AlphaFoldDB" id="A0A835DLG4"/>
<dbReference type="SUPFAM" id="SSF51905">
    <property type="entry name" value="FAD/NAD(P)-binding domain"/>
    <property type="match status" value="2"/>
</dbReference>
<evidence type="ECO:0000256" key="6">
    <source>
        <dbReference type="RuleBase" id="RU361177"/>
    </source>
</evidence>
<name>A0A835DLG4_TETSI</name>
<evidence type="ECO:0000256" key="3">
    <source>
        <dbReference type="ARBA" id="ARBA00022827"/>
    </source>
</evidence>
<keyword evidence="4 6" id="KW-0560">Oxidoreductase</keyword>
<comment type="cofactor">
    <cofactor evidence="6">
        <name>FAD</name>
        <dbReference type="ChEBI" id="CHEBI:57692"/>
    </cofactor>
</comment>
<dbReference type="GO" id="GO:0050661">
    <property type="term" value="F:NADP binding"/>
    <property type="evidence" value="ECO:0007669"/>
    <property type="project" value="InterPro"/>
</dbReference>
<dbReference type="Proteomes" id="UP000655225">
    <property type="component" value="Unassembled WGS sequence"/>
</dbReference>
<dbReference type="PANTHER" id="PTHR43539">
    <property type="entry name" value="FLAVIN-BINDING MONOOXYGENASE-LIKE PROTEIN (AFU_ORTHOLOGUE AFUA_4G09220)"/>
    <property type="match status" value="1"/>
</dbReference>
<evidence type="ECO:0000313" key="7">
    <source>
        <dbReference type="EMBL" id="KAF8404359.1"/>
    </source>
</evidence>
<dbReference type="OMA" id="EHFNICP"/>
<keyword evidence="2 6" id="KW-0285">Flavoprotein</keyword>
<dbReference type="OrthoDB" id="66881at2759"/>
<dbReference type="GO" id="GO:0004499">
    <property type="term" value="F:N,N-dimethylaniline monooxygenase activity"/>
    <property type="evidence" value="ECO:0007669"/>
    <property type="project" value="InterPro"/>
</dbReference>
<evidence type="ECO:0000256" key="5">
    <source>
        <dbReference type="ARBA" id="ARBA00047707"/>
    </source>
</evidence>
<dbReference type="InterPro" id="IPR036188">
    <property type="entry name" value="FAD/NAD-bd_sf"/>
</dbReference>
<dbReference type="Gene3D" id="3.50.50.60">
    <property type="entry name" value="FAD/NAD(P)-binding domain"/>
    <property type="match status" value="1"/>
</dbReference>
<comment type="caution">
    <text evidence="7">The sequence shown here is derived from an EMBL/GenBank/DDBJ whole genome shotgun (WGS) entry which is preliminary data.</text>
</comment>
<reference evidence="7 8" key="1">
    <citation type="submission" date="2020-04" db="EMBL/GenBank/DDBJ databases">
        <title>Plant Genome Project.</title>
        <authorList>
            <person name="Zhang R.-G."/>
        </authorList>
    </citation>
    <scope>NUCLEOTIDE SEQUENCE [LARGE SCALE GENOMIC DNA]</scope>
    <source>
        <strain evidence="7">YNK0</strain>
        <tissue evidence="7">Leaf</tissue>
    </source>
</reference>
<keyword evidence="8" id="KW-1185">Reference proteome</keyword>
<comment type="catalytic activity">
    <reaction evidence="5">
        <text>indole-3-pyruvate + NADPH + O2 + H(+) = (indol-3-yl)acetate + CO2 + NADP(+) + H2O</text>
        <dbReference type="Rhea" id="RHEA:34331"/>
        <dbReference type="ChEBI" id="CHEBI:15377"/>
        <dbReference type="ChEBI" id="CHEBI:15378"/>
        <dbReference type="ChEBI" id="CHEBI:15379"/>
        <dbReference type="ChEBI" id="CHEBI:16526"/>
        <dbReference type="ChEBI" id="CHEBI:17640"/>
        <dbReference type="ChEBI" id="CHEBI:30854"/>
        <dbReference type="ChEBI" id="CHEBI:57783"/>
        <dbReference type="ChEBI" id="CHEBI:58349"/>
        <dbReference type="EC" id="1.14.13.168"/>
    </reaction>
</comment>
<evidence type="ECO:0000313" key="8">
    <source>
        <dbReference type="Proteomes" id="UP000655225"/>
    </source>
</evidence>
<dbReference type="EMBL" id="JABCRI010000006">
    <property type="protein sequence ID" value="KAF8404359.1"/>
    <property type="molecule type" value="Genomic_DNA"/>
</dbReference>
<dbReference type="InterPro" id="IPR020946">
    <property type="entry name" value="Flavin_mOase-like"/>
</dbReference>
<protein>
    <recommendedName>
        <fullName evidence="6">Flavin-containing monooxygenase</fullName>
        <ecNumber evidence="6">1.-.-.-</ecNumber>
    </recommendedName>
</protein>
<evidence type="ECO:0000256" key="1">
    <source>
        <dbReference type="ARBA" id="ARBA00009183"/>
    </source>
</evidence>
<dbReference type="EC" id="1.-.-.-" evidence="6"/>
<dbReference type="PIRSF" id="PIRSF000332">
    <property type="entry name" value="FMO"/>
    <property type="match status" value="1"/>
</dbReference>
<sequence>MEVVVIVGAGPSGLATSACLNLLSIPNIVLEREDCCASLWKNKTYDRLKLHLAKQFCQLPHMPYPSHFPTFISREGFIRYLDDYVSHFRINPKYCRSVESASYDGIVGKWRVTAKNTISNEIEVYITKFLVVATGENSEEFVPKVPGLDSFRGETLHSSNYKNGGSYKEKNVLVVGCGNSGMEIAYDQSNSGARTSIVARNPVHVLPKELVYLGMLLLKVLPFEMVDPTVLMLSKLKYGDLSNYGLRRPQKGPFYLKATTGRSPVIDVGTMEKIDRGEIQVLPSISNINGKDVLFSNGKTYRFDAIIFATGYKSTARNWLKDGDDLLNQDGMPKSSFPNHWKGKDGLYSAGFACKGLYGISADAQNIANDISLALNTKKEINLLY</sequence>
<dbReference type="InterPro" id="IPR050982">
    <property type="entry name" value="Auxin_biosynth/cation_transpt"/>
</dbReference>
<proteinExistence type="inferred from homology"/>
<dbReference type="GO" id="GO:0103075">
    <property type="term" value="F:indole-3-pyruvate monooxygenase activity"/>
    <property type="evidence" value="ECO:0007669"/>
    <property type="project" value="UniProtKB-EC"/>
</dbReference>
<dbReference type="GO" id="GO:0050660">
    <property type="term" value="F:flavin adenine dinucleotide binding"/>
    <property type="evidence" value="ECO:0007669"/>
    <property type="project" value="InterPro"/>
</dbReference>
<comment type="similarity">
    <text evidence="1 6">Belongs to the FMO family.</text>
</comment>
<accession>A0A835DLG4</accession>
<dbReference type="PRINTS" id="PR00370">
    <property type="entry name" value="FMOXYGENASE"/>
</dbReference>
<gene>
    <name evidence="7" type="ORF">HHK36_009242</name>
</gene>
<evidence type="ECO:0000256" key="4">
    <source>
        <dbReference type="ARBA" id="ARBA00023002"/>
    </source>
</evidence>
<keyword evidence="3 6" id="KW-0274">FAD</keyword>
<dbReference type="PANTHER" id="PTHR43539:SF9">
    <property type="entry name" value="INDOLE-3-PYRUVATE MONOOXYGENASE YUCCA11-RELATED"/>
    <property type="match status" value="1"/>
</dbReference>
<keyword evidence="6" id="KW-0503">Monooxygenase</keyword>
<evidence type="ECO:0000256" key="2">
    <source>
        <dbReference type="ARBA" id="ARBA00022630"/>
    </source>
</evidence>
<dbReference type="InterPro" id="IPR000960">
    <property type="entry name" value="Flavin_mOase"/>
</dbReference>
<dbReference type="Pfam" id="PF00743">
    <property type="entry name" value="FMO-like"/>
    <property type="match status" value="1"/>
</dbReference>
<organism evidence="7 8">
    <name type="scientific">Tetracentron sinense</name>
    <name type="common">Spur-leaf</name>
    <dbReference type="NCBI Taxonomy" id="13715"/>
    <lineage>
        <taxon>Eukaryota</taxon>
        <taxon>Viridiplantae</taxon>
        <taxon>Streptophyta</taxon>
        <taxon>Embryophyta</taxon>
        <taxon>Tracheophyta</taxon>
        <taxon>Spermatophyta</taxon>
        <taxon>Magnoliopsida</taxon>
        <taxon>Trochodendrales</taxon>
        <taxon>Trochodendraceae</taxon>
        <taxon>Tetracentron</taxon>
    </lineage>
</organism>